<evidence type="ECO:0000259" key="1">
    <source>
        <dbReference type="SMART" id="SM00274"/>
    </source>
</evidence>
<feature type="domain" description="Follistatin-like" evidence="1">
    <location>
        <begin position="160"/>
        <end position="182"/>
    </location>
</feature>
<dbReference type="InterPro" id="IPR003645">
    <property type="entry name" value="Fol_N"/>
</dbReference>
<comment type="caution">
    <text evidence="2">The sequence shown here is derived from an EMBL/GenBank/DDBJ whole genome shotgun (WGS) entry which is preliminary data.</text>
</comment>
<feature type="domain" description="Follistatin-like" evidence="1">
    <location>
        <begin position="439"/>
        <end position="469"/>
    </location>
</feature>
<dbReference type="EMBL" id="JAODUO010000317">
    <property type="protein sequence ID" value="KAK2183263.1"/>
    <property type="molecule type" value="Genomic_DNA"/>
</dbReference>
<protein>
    <recommendedName>
        <fullName evidence="1">Follistatin-like domain-containing protein</fullName>
    </recommendedName>
</protein>
<dbReference type="SMART" id="SM00274">
    <property type="entry name" value="FOLN"/>
    <property type="match status" value="4"/>
</dbReference>
<dbReference type="AlphaFoldDB" id="A0AAD9NVZ2"/>
<accession>A0AAD9NVZ2</accession>
<evidence type="ECO:0000313" key="2">
    <source>
        <dbReference type="EMBL" id="KAK2183263.1"/>
    </source>
</evidence>
<evidence type="ECO:0000313" key="3">
    <source>
        <dbReference type="Proteomes" id="UP001209878"/>
    </source>
</evidence>
<dbReference type="Proteomes" id="UP001209878">
    <property type="component" value="Unassembled WGS sequence"/>
</dbReference>
<name>A0AAD9NVZ2_RIDPI</name>
<feature type="domain" description="Follistatin-like" evidence="1">
    <location>
        <begin position="79"/>
        <end position="115"/>
    </location>
</feature>
<keyword evidence="3" id="KW-1185">Reference proteome</keyword>
<feature type="domain" description="Follistatin-like" evidence="1">
    <location>
        <begin position="344"/>
        <end position="366"/>
    </location>
</feature>
<gene>
    <name evidence="2" type="ORF">NP493_316g02106</name>
</gene>
<reference evidence="2" key="1">
    <citation type="journal article" date="2023" name="Mol. Biol. Evol.">
        <title>Third-Generation Sequencing Reveals the Adaptive Role of the Epigenome in Three Deep-Sea Polychaetes.</title>
        <authorList>
            <person name="Perez M."/>
            <person name="Aroh O."/>
            <person name="Sun Y."/>
            <person name="Lan Y."/>
            <person name="Juniper S.K."/>
            <person name="Young C.R."/>
            <person name="Angers B."/>
            <person name="Qian P.Y."/>
        </authorList>
    </citation>
    <scope>NUCLEOTIDE SEQUENCE</scope>
    <source>
        <strain evidence="2">R07B-5</strain>
    </source>
</reference>
<sequence>MKQLRIRVELQHLADKKCPRGTKCVLKTVKPLVPWARTRVTSVCVAMCPSPRCPQCKPGFRRVFVTDTNRCRLCKCRSSCEDKKCPPGTQCVLRHKSNEGSFGQITFGRLHPICVGNKPEITTEKPKMCPSPTCMPCKPGFYRVFVTDSNLCRTCKCRSKCEDKKCPRGTKCVLTKKSPTGFFNFGQITSGKGSVQQRNASGAVPDTPDSIRRTLTGVAFANAEVRARNPGGDHRKANPGFRRVIEKDSKGCRVCKCRSLCELRLVRQMPQQLQFTQNPTHLRRQQSLQPQVQKNKVATHLVCNDDSLVARCPPQDCHQVCRPGYKMRVANNTNGCVDCTCKSMCDGFQCPPGTKCVLKNIRPDISYEKHPVCAAPSSTTDAPTTTVYTKPDTPETTTVASTTTRCPPRNCHQIVCRPGYKMRLANNTNGCVDCVCRSMCDGFQCPPGTKCVLKNIRPDISYEKHPVCVAPSSTTDAPTTTVYTKPDTPETTTVASTTSKISFNSDVL</sequence>
<proteinExistence type="predicted"/>
<organism evidence="2 3">
    <name type="scientific">Ridgeia piscesae</name>
    <name type="common">Tubeworm</name>
    <dbReference type="NCBI Taxonomy" id="27915"/>
    <lineage>
        <taxon>Eukaryota</taxon>
        <taxon>Metazoa</taxon>
        <taxon>Spiralia</taxon>
        <taxon>Lophotrochozoa</taxon>
        <taxon>Annelida</taxon>
        <taxon>Polychaeta</taxon>
        <taxon>Sedentaria</taxon>
        <taxon>Canalipalpata</taxon>
        <taxon>Sabellida</taxon>
        <taxon>Siboglinidae</taxon>
        <taxon>Ridgeia</taxon>
    </lineage>
</organism>